<evidence type="ECO:0000256" key="5">
    <source>
        <dbReference type="SAM" id="Phobius"/>
    </source>
</evidence>
<dbReference type="OrthoDB" id="5567239at2759"/>
<dbReference type="Proteomes" id="UP000230002">
    <property type="component" value="Unassembled WGS sequence"/>
</dbReference>
<dbReference type="InterPro" id="IPR036640">
    <property type="entry name" value="ABC1_TM_sf"/>
</dbReference>
<comment type="caution">
    <text evidence="7">The sequence shown here is derived from an EMBL/GenBank/DDBJ whole genome shotgun (WGS) entry which is preliminary data.</text>
</comment>
<protein>
    <submittedName>
        <fullName evidence="7">ATP-binding cassette transporter</fullName>
    </submittedName>
</protein>
<keyword evidence="2 5" id="KW-0812">Transmembrane</keyword>
<accession>A0A2G8SGD6</accession>
<keyword evidence="8" id="KW-1185">Reference proteome</keyword>
<dbReference type="Pfam" id="PF00664">
    <property type="entry name" value="ABC_membrane"/>
    <property type="match status" value="1"/>
</dbReference>
<dbReference type="InterPro" id="IPR039421">
    <property type="entry name" value="Type_1_exporter"/>
</dbReference>
<evidence type="ECO:0000256" key="2">
    <source>
        <dbReference type="ARBA" id="ARBA00022692"/>
    </source>
</evidence>
<dbReference type="InterPro" id="IPR011527">
    <property type="entry name" value="ABC1_TM_dom"/>
</dbReference>
<keyword evidence="7" id="KW-0547">Nucleotide-binding</keyword>
<dbReference type="PANTHER" id="PTHR43394">
    <property type="entry name" value="ATP-DEPENDENT PERMEASE MDL1, MITOCHONDRIAL"/>
    <property type="match status" value="1"/>
</dbReference>
<comment type="subcellular location">
    <subcellularLocation>
        <location evidence="1">Membrane</location>
        <topology evidence="1">Multi-pass membrane protein</topology>
    </subcellularLocation>
</comment>
<sequence length="153" mass="16760">MSPQNRRAGFESGKSASSFRKIAALALPERKPLGIAIGLFLVLTTVSMSVPFTIGKLIDYFSTVNPAILFGLSTGQASVILLLMFTAGATANAERTMRMCLAGQRVVARLREQTYGAALRLEVEFVEKGEGDILSRLSCILEHRWREREAEPV</sequence>
<dbReference type="GO" id="GO:0005524">
    <property type="term" value="F:ATP binding"/>
    <property type="evidence" value="ECO:0007669"/>
    <property type="project" value="UniProtKB-KW"/>
</dbReference>
<evidence type="ECO:0000313" key="7">
    <source>
        <dbReference type="EMBL" id="PIL32834.1"/>
    </source>
</evidence>
<dbReference type="SUPFAM" id="SSF90123">
    <property type="entry name" value="ABC transporter transmembrane region"/>
    <property type="match status" value="1"/>
</dbReference>
<evidence type="ECO:0000313" key="8">
    <source>
        <dbReference type="Proteomes" id="UP000230002"/>
    </source>
</evidence>
<dbReference type="EMBL" id="AYKW01000009">
    <property type="protein sequence ID" value="PIL32834.1"/>
    <property type="molecule type" value="Genomic_DNA"/>
</dbReference>
<dbReference type="AlphaFoldDB" id="A0A2G8SGD6"/>
<evidence type="ECO:0000256" key="4">
    <source>
        <dbReference type="ARBA" id="ARBA00023136"/>
    </source>
</evidence>
<feature type="transmembrane region" description="Helical" evidence="5">
    <location>
        <begin position="67"/>
        <end position="89"/>
    </location>
</feature>
<gene>
    <name evidence="7" type="ORF">GSI_04951</name>
</gene>
<dbReference type="Gene3D" id="1.20.1560.10">
    <property type="entry name" value="ABC transporter type 1, transmembrane domain"/>
    <property type="match status" value="1"/>
</dbReference>
<dbReference type="GO" id="GO:0015421">
    <property type="term" value="F:ABC-type oligopeptide transporter activity"/>
    <property type="evidence" value="ECO:0007669"/>
    <property type="project" value="TreeGrafter"/>
</dbReference>
<organism evidence="7 8">
    <name type="scientific">Ganoderma sinense ZZ0214-1</name>
    <dbReference type="NCBI Taxonomy" id="1077348"/>
    <lineage>
        <taxon>Eukaryota</taxon>
        <taxon>Fungi</taxon>
        <taxon>Dikarya</taxon>
        <taxon>Basidiomycota</taxon>
        <taxon>Agaricomycotina</taxon>
        <taxon>Agaricomycetes</taxon>
        <taxon>Polyporales</taxon>
        <taxon>Polyporaceae</taxon>
        <taxon>Ganoderma</taxon>
    </lineage>
</organism>
<dbReference type="GO" id="GO:0090374">
    <property type="term" value="P:oligopeptide export from mitochondrion"/>
    <property type="evidence" value="ECO:0007669"/>
    <property type="project" value="TreeGrafter"/>
</dbReference>
<keyword evidence="3 5" id="KW-1133">Transmembrane helix</keyword>
<keyword evidence="7" id="KW-0067">ATP-binding</keyword>
<evidence type="ECO:0000256" key="1">
    <source>
        <dbReference type="ARBA" id="ARBA00004141"/>
    </source>
</evidence>
<dbReference type="STRING" id="1077348.A0A2G8SGD6"/>
<dbReference type="PANTHER" id="PTHR43394:SF1">
    <property type="entry name" value="ATP-BINDING CASSETTE SUB-FAMILY B MEMBER 10, MITOCHONDRIAL"/>
    <property type="match status" value="1"/>
</dbReference>
<dbReference type="PROSITE" id="PS50929">
    <property type="entry name" value="ABC_TM1F"/>
    <property type="match status" value="1"/>
</dbReference>
<feature type="domain" description="ABC transmembrane type-1" evidence="6">
    <location>
        <begin position="35"/>
        <end position="138"/>
    </location>
</feature>
<keyword evidence="4 5" id="KW-0472">Membrane</keyword>
<dbReference type="GO" id="GO:0005743">
    <property type="term" value="C:mitochondrial inner membrane"/>
    <property type="evidence" value="ECO:0007669"/>
    <property type="project" value="TreeGrafter"/>
</dbReference>
<evidence type="ECO:0000259" key="6">
    <source>
        <dbReference type="PROSITE" id="PS50929"/>
    </source>
</evidence>
<proteinExistence type="predicted"/>
<evidence type="ECO:0000256" key="3">
    <source>
        <dbReference type="ARBA" id="ARBA00022989"/>
    </source>
</evidence>
<name>A0A2G8SGD6_9APHY</name>
<feature type="transmembrane region" description="Helical" evidence="5">
    <location>
        <begin position="33"/>
        <end position="55"/>
    </location>
</feature>
<reference evidence="7 8" key="1">
    <citation type="journal article" date="2015" name="Sci. Rep.">
        <title>Chromosome-level genome map provides insights into diverse defense mechanisms in the medicinal fungus Ganoderma sinense.</title>
        <authorList>
            <person name="Zhu Y."/>
            <person name="Xu J."/>
            <person name="Sun C."/>
            <person name="Zhou S."/>
            <person name="Xu H."/>
            <person name="Nelson D.R."/>
            <person name="Qian J."/>
            <person name="Song J."/>
            <person name="Luo H."/>
            <person name="Xiang L."/>
            <person name="Li Y."/>
            <person name="Xu Z."/>
            <person name="Ji A."/>
            <person name="Wang L."/>
            <person name="Lu S."/>
            <person name="Hayward A."/>
            <person name="Sun W."/>
            <person name="Li X."/>
            <person name="Schwartz D.C."/>
            <person name="Wang Y."/>
            <person name="Chen S."/>
        </authorList>
    </citation>
    <scope>NUCLEOTIDE SEQUENCE [LARGE SCALE GENOMIC DNA]</scope>
    <source>
        <strain evidence="7 8">ZZ0214-1</strain>
    </source>
</reference>